<dbReference type="Gene3D" id="3.40.640.10">
    <property type="entry name" value="Type I PLP-dependent aspartate aminotransferase-like (Major domain)"/>
    <property type="match status" value="1"/>
</dbReference>
<evidence type="ECO:0000256" key="9">
    <source>
        <dbReference type="ARBA" id="ARBA00023102"/>
    </source>
</evidence>
<evidence type="ECO:0000256" key="11">
    <source>
        <dbReference type="HAMAP-Rule" id="MF_01023"/>
    </source>
</evidence>
<dbReference type="GO" id="GO:0030170">
    <property type="term" value="F:pyridoxal phosphate binding"/>
    <property type="evidence" value="ECO:0007669"/>
    <property type="project" value="InterPro"/>
</dbReference>
<dbReference type="SUPFAM" id="SSF53383">
    <property type="entry name" value="PLP-dependent transferases"/>
    <property type="match status" value="1"/>
</dbReference>
<dbReference type="GO" id="GO:0000105">
    <property type="term" value="P:L-histidine biosynthetic process"/>
    <property type="evidence" value="ECO:0007669"/>
    <property type="project" value="UniProtKB-UniRule"/>
</dbReference>
<dbReference type="eggNOG" id="COG0079">
    <property type="taxonomic scope" value="Bacteria"/>
</dbReference>
<evidence type="ECO:0000256" key="6">
    <source>
        <dbReference type="ARBA" id="ARBA00022605"/>
    </source>
</evidence>
<dbReference type="InterPro" id="IPR005861">
    <property type="entry name" value="HisP_aminotrans"/>
</dbReference>
<dbReference type="PANTHER" id="PTHR43643:SF6">
    <property type="entry name" value="HISTIDINOL-PHOSPHATE AMINOTRANSFERASE"/>
    <property type="match status" value="1"/>
</dbReference>
<evidence type="ECO:0000313" key="13">
    <source>
        <dbReference type="EMBL" id="EIC28162.1"/>
    </source>
</evidence>
<dbReference type="AlphaFoldDB" id="H8GLW6"/>
<protein>
    <recommendedName>
        <fullName evidence="11">Histidinol-phosphate aminotransferase</fullName>
        <ecNumber evidence="11">2.6.1.9</ecNumber>
    </recommendedName>
    <alternativeName>
        <fullName evidence="11">Imidazole acetol-phosphate transaminase</fullName>
    </alternativeName>
</protein>
<dbReference type="UniPathway" id="UPA00031">
    <property type="reaction ID" value="UER00012"/>
</dbReference>
<reference evidence="13 14" key="1">
    <citation type="journal article" date="2013" name="Genome Announc.">
        <title>Genome Sequence of the Obligate Gammaproteobacterial Methanotroph Methylomicrobium album Strain BG8.</title>
        <authorList>
            <person name="Kits K.D."/>
            <person name="Kalyuzhnaya M.G."/>
            <person name="Klotz M.G."/>
            <person name="Jetten M.S."/>
            <person name="Op den Camp H.J."/>
            <person name="Vuilleumier S."/>
            <person name="Bringel F."/>
            <person name="Dispirito A.A."/>
            <person name="Murrell J.C."/>
            <person name="Bruce D."/>
            <person name="Cheng J.F."/>
            <person name="Copeland A."/>
            <person name="Goodwin L."/>
            <person name="Hauser L."/>
            <person name="Lajus A."/>
            <person name="Land M.L."/>
            <person name="Lapidus A."/>
            <person name="Lucas S."/>
            <person name="Medigue C."/>
            <person name="Pitluck S."/>
            <person name="Woyke T."/>
            <person name="Zeytun A."/>
            <person name="Stein L.Y."/>
        </authorList>
    </citation>
    <scope>NUCLEOTIDE SEQUENCE [LARGE SCALE GENOMIC DNA]</scope>
    <source>
        <strain evidence="13 14">BG8</strain>
    </source>
</reference>
<feature type="modified residue" description="N6-(pyridoxal phosphate)lysine" evidence="11">
    <location>
        <position position="220"/>
    </location>
</feature>
<comment type="subunit">
    <text evidence="4 11">Homodimer.</text>
</comment>
<keyword evidence="6 11" id="KW-0028">Amino-acid biosynthesis</keyword>
<dbReference type="Proteomes" id="UP000005090">
    <property type="component" value="Chromosome"/>
</dbReference>
<feature type="domain" description="Aminotransferase class I/classII large" evidence="12">
    <location>
        <begin position="30"/>
        <end position="352"/>
    </location>
</feature>
<dbReference type="EC" id="2.6.1.9" evidence="11"/>
<proteinExistence type="inferred from homology"/>
<gene>
    <name evidence="11" type="primary">hisC</name>
    <name evidence="13" type="ORF">Metal_0300</name>
</gene>
<sequence length="364" mass="39875">MMNMNDLAAGVFRKEVLAMSAYHVADAEGLIKLDAMENPYEWPEDLKTRWLETLRACPLNRYPDPCARRLAAAIRRSAGLDDDAPLLLGNGSDEIIQLLLMALPPDSSVLSPEPGFVMYRQLSRCLGLDYVGVPLRAEDFGLDLPAMLAAIERHRPKLIFLAYPNNPTGNLFDRAAIEAIVEKAPGLVVIDEAYEPFAGASYLGMLGRYPNLLVMRTVSKLGLAGLRLGYLAGSAELLGQLDKIRLPYNINVLTQASAEFALNHKTLFDQQTRLICAERARVFAALAAIGGIMPYPSAANFILFRTPPGRADEIFTGLKQRGILIKNLSPQGGLLADCLRVTIGKPDENQAFLFALNQSFVSSQ</sequence>
<evidence type="ECO:0000256" key="8">
    <source>
        <dbReference type="ARBA" id="ARBA00022898"/>
    </source>
</evidence>
<dbReference type="InterPro" id="IPR015421">
    <property type="entry name" value="PyrdxlP-dep_Trfase_major"/>
</dbReference>
<evidence type="ECO:0000256" key="5">
    <source>
        <dbReference type="ARBA" id="ARBA00022576"/>
    </source>
</evidence>
<keyword evidence="9 11" id="KW-0368">Histidine biosynthesis</keyword>
<keyword evidence="5 11" id="KW-0032">Aminotransferase</keyword>
<name>H8GLW6_METAL</name>
<dbReference type="PANTHER" id="PTHR43643">
    <property type="entry name" value="HISTIDINOL-PHOSPHATE AMINOTRANSFERASE 2"/>
    <property type="match status" value="1"/>
</dbReference>
<dbReference type="InterPro" id="IPR050106">
    <property type="entry name" value="HistidinolP_aminotransfase"/>
</dbReference>
<evidence type="ECO:0000259" key="12">
    <source>
        <dbReference type="Pfam" id="PF00155"/>
    </source>
</evidence>
<organism evidence="13 14">
    <name type="scientific">Methylomicrobium album BG8</name>
    <dbReference type="NCBI Taxonomy" id="686340"/>
    <lineage>
        <taxon>Bacteria</taxon>
        <taxon>Pseudomonadati</taxon>
        <taxon>Pseudomonadota</taxon>
        <taxon>Gammaproteobacteria</taxon>
        <taxon>Methylococcales</taxon>
        <taxon>Methylococcaceae</taxon>
        <taxon>Methylomicrobium</taxon>
    </lineage>
</organism>
<comment type="catalytic activity">
    <reaction evidence="10 11">
        <text>L-histidinol phosphate + 2-oxoglutarate = 3-(imidazol-4-yl)-2-oxopropyl phosphate + L-glutamate</text>
        <dbReference type="Rhea" id="RHEA:23744"/>
        <dbReference type="ChEBI" id="CHEBI:16810"/>
        <dbReference type="ChEBI" id="CHEBI:29985"/>
        <dbReference type="ChEBI" id="CHEBI:57766"/>
        <dbReference type="ChEBI" id="CHEBI:57980"/>
        <dbReference type="EC" id="2.6.1.9"/>
    </reaction>
</comment>
<dbReference type="Gene3D" id="3.90.1150.10">
    <property type="entry name" value="Aspartate Aminotransferase, domain 1"/>
    <property type="match status" value="1"/>
</dbReference>
<evidence type="ECO:0000256" key="2">
    <source>
        <dbReference type="ARBA" id="ARBA00005011"/>
    </source>
</evidence>
<dbReference type="NCBIfam" id="TIGR01141">
    <property type="entry name" value="hisC"/>
    <property type="match status" value="1"/>
</dbReference>
<dbReference type="InterPro" id="IPR015422">
    <property type="entry name" value="PyrdxlP-dep_Trfase_small"/>
</dbReference>
<evidence type="ECO:0000256" key="7">
    <source>
        <dbReference type="ARBA" id="ARBA00022679"/>
    </source>
</evidence>
<keyword evidence="14" id="KW-1185">Reference proteome</keyword>
<dbReference type="CDD" id="cd00609">
    <property type="entry name" value="AAT_like"/>
    <property type="match status" value="1"/>
</dbReference>
<keyword evidence="8 11" id="KW-0663">Pyridoxal phosphate</keyword>
<evidence type="ECO:0000256" key="1">
    <source>
        <dbReference type="ARBA" id="ARBA00001933"/>
    </source>
</evidence>
<comment type="similarity">
    <text evidence="3 11">Belongs to the class-II pyridoxal-phosphate-dependent aminotransferase family. Histidinol-phosphate aminotransferase subfamily.</text>
</comment>
<dbReference type="InterPro" id="IPR015424">
    <property type="entry name" value="PyrdxlP-dep_Trfase"/>
</dbReference>
<dbReference type="GO" id="GO:0004400">
    <property type="term" value="F:histidinol-phosphate transaminase activity"/>
    <property type="evidence" value="ECO:0007669"/>
    <property type="project" value="UniProtKB-UniRule"/>
</dbReference>
<evidence type="ECO:0000256" key="4">
    <source>
        <dbReference type="ARBA" id="ARBA00011738"/>
    </source>
</evidence>
<dbReference type="STRING" id="686340.Metal_0300"/>
<dbReference type="HAMAP" id="MF_01023">
    <property type="entry name" value="HisC_aminotrans_2"/>
    <property type="match status" value="1"/>
</dbReference>
<dbReference type="InterPro" id="IPR004839">
    <property type="entry name" value="Aminotransferase_I/II_large"/>
</dbReference>
<comment type="pathway">
    <text evidence="2 11">Amino-acid biosynthesis; L-histidine biosynthesis; L-histidine from 5-phospho-alpha-D-ribose 1-diphosphate: step 7/9.</text>
</comment>
<evidence type="ECO:0000256" key="10">
    <source>
        <dbReference type="ARBA" id="ARBA00047481"/>
    </source>
</evidence>
<dbReference type="EMBL" id="CM001475">
    <property type="protein sequence ID" value="EIC28162.1"/>
    <property type="molecule type" value="Genomic_DNA"/>
</dbReference>
<dbReference type="Pfam" id="PF00155">
    <property type="entry name" value="Aminotran_1_2"/>
    <property type="match status" value="1"/>
</dbReference>
<evidence type="ECO:0000256" key="3">
    <source>
        <dbReference type="ARBA" id="ARBA00007970"/>
    </source>
</evidence>
<keyword evidence="7 11" id="KW-0808">Transferase</keyword>
<accession>H8GLW6</accession>
<comment type="cofactor">
    <cofactor evidence="1 11">
        <name>pyridoxal 5'-phosphate</name>
        <dbReference type="ChEBI" id="CHEBI:597326"/>
    </cofactor>
</comment>
<dbReference type="HOGENOM" id="CLU_017584_3_1_6"/>
<evidence type="ECO:0000313" key="14">
    <source>
        <dbReference type="Proteomes" id="UP000005090"/>
    </source>
</evidence>